<dbReference type="GO" id="GO:0016747">
    <property type="term" value="F:acyltransferase activity, transferring groups other than amino-acyl groups"/>
    <property type="evidence" value="ECO:0007669"/>
    <property type="project" value="InterPro"/>
</dbReference>
<reference evidence="2 3" key="1">
    <citation type="journal article" date="2007" name="Photosyn. Res.">
        <title>Complete nucleotide sequence of the freshwater unicellular cyanobacterium Synechococcus elongatus PCC 6301 chromosome: gene content and organization.</title>
        <authorList>
            <person name="Sugita C."/>
            <person name="Ogata K."/>
            <person name="Shikata M."/>
            <person name="Jikuya H."/>
            <person name="Takano J."/>
            <person name="Furumichi M."/>
            <person name="Kanehisa M."/>
            <person name="Omata T."/>
            <person name="Sugiura M."/>
            <person name="Sugita M."/>
        </authorList>
    </citation>
    <scope>NUCLEOTIDE SEQUENCE [LARGE SCALE GENOMIC DNA]</scope>
    <source>
        <strain evidence="3">ATCC 27144 / PCC 6301 / SAUG 1402/1</strain>
    </source>
</reference>
<name>A0A0H3K1X1_SYNP6</name>
<protein>
    <recommendedName>
        <fullName evidence="1">N-acetyltransferase domain-containing protein</fullName>
    </recommendedName>
</protein>
<proteinExistence type="predicted"/>
<dbReference type="PANTHER" id="PTHR43792:SF1">
    <property type="entry name" value="N-ACETYLTRANSFERASE DOMAIN-CONTAINING PROTEIN"/>
    <property type="match status" value="1"/>
</dbReference>
<sequence length="188" mass="21376">MQSAIAELNTDRLRLRAWQESDREPFAVLNADPGVMEHFPACLSRAESDDLVDRIEAHWQQWGFGLWAVEQKSDRAFIGFIGLKTVPFEADFTPAVEIAWRLAQPYWGQGFASEGAKATLQFGFEQLQLDTIVSFTAVCNQRSQRLMQRLGLQQVGTFEHPALPEGDRLRTHVLYRGDRQQWQAGLLG</sequence>
<dbReference type="GeneID" id="72429325"/>
<gene>
    <name evidence="2" type="ordered locus">syc1018_d</name>
</gene>
<dbReference type="KEGG" id="syc:syc1018_d"/>
<evidence type="ECO:0000259" key="1">
    <source>
        <dbReference type="PROSITE" id="PS51186"/>
    </source>
</evidence>
<evidence type="ECO:0000313" key="3">
    <source>
        <dbReference type="Proteomes" id="UP000001175"/>
    </source>
</evidence>
<accession>A0A0H3K1X1</accession>
<dbReference type="Pfam" id="PF13302">
    <property type="entry name" value="Acetyltransf_3"/>
    <property type="match status" value="1"/>
</dbReference>
<dbReference type="eggNOG" id="COG1670">
    <property type="taxonomic scope" value="Bacteria"/>
</dbReference>
<dbReference type="InterPro" id="IPR016181">
    <property type="entry name" value="Acyl_CoA_acyltransferase"/>
</dbReference>
<dbReference type="AlphaFoldDB" id="A0A0H3K1X1"/>
<dbReference type="Proteomes" id="UP000001175">
    <property type="component" value="Chromosome"/>
</dbReference>
<dbReference type="Gene3D" id="3.40.630.30">
    <property type="match status" value="1"/>
</dbReference>
<dbReference type="RefSeq" id="WP_011243330.1">
    <property type="nucleotide sequence ID" value="NC_006576.1"/>
</dbReference>
<organism evidence="2 3">
    <name type="scientific">Synechococcus sp. (strain ATCC 27144 / PCC 6301 / SAUG 1402/1)</name>
    <name type="common">Anacystis nidulans</name>
    <dbReference type="NCBI Taxonomy" id="269084"/>
    <lineage>
        <taxon>Bacteria</taxon>
        <taxon>Bacillati</taxon>
        <taxon>Cyanobacteriota</taxon>
        <taxon>Cyanophyceae</taxon>
        <taxon>Synechococcales</taxon>
        <taxon>Synechococcaceae</taxon>
        <taxon>Synechococcus</taxon>
    </lineage>
</organism>
<dbReference type="InterPro" id="IPR051531">
    <property type="entry name" value="N-acetyltransferase"/>
</dbReference>
<dbReference type="PROSITE" id="PS51186">
    <property type="entry name" value="GNAT"/>
    <property type="match status" value="1"/>
</dbReference>
<dbReference type="PANTHER" id="PTHR43792">
    <property type="entry name" value="GNAT FAMILY, PUTATIVE (AFU_ORTHOLOGUE AFUA_3G00765)-RELATED-RELATED"/>
    <property type="match status" value="1"/>
</dbReference>
<evidence type="ECO:0000313" key="2">
    <source>
        <dbReference type="EMBL" id="BAD79208.1"/>
    </source>
</evidence>
<dbReference type="InterPro" id="IPR000182">
    <property type="entry name" value="GNAT_dom"/>
</dbReference>
<dbReference type="EMBL" id="AP008231">
    <property type="protein sequence ID" value="BAD79208.1"/>
    <property type="molecule type" value="Genomic_DNA"/>
</dbReference>
<dbReference type="SUPFAM" id="SSF55729">
    <property type="entry name" value="Acyl-CoA N-acyltransferases (Nat)"/>
    <property type="match status" value="1"/>
</dbReference>
<feature type="domain" description="N-acetyltransferase" evidence="1">
    <location>
        <begin position="13"/>
        <end position="180"/>
    </location>
</feature>